<dbReference type="Proteomes" id="UP000050795">
    <property type="component" value="Unassembled WGS sequence"/>
</dbReference>
<feature type="coiled-coil region" evidence="1">
    <location>
        <begin position="126"/>
        <end position="188"/>
    </location>
</feature>
<feature type="coiled-coil region" evidence="1">
    <location>
        <begin position="376"/>
        <end position="533"/>
    </location>
</feature>
<proteinExistence type="predicted"/>
<protein>
    <submittedName>
        <fullName evidence="3">Uncharacterized protein</fullName>
    </submittedName>
</protein>
<feature type="coiled-coil region" evidence="1">
    <location>
        <begin position="1010"/>
        <end position="1135"/>
    </location>
</feature>
<evidence type="ECO:0000313" key="2">
    <source>
        <dbReference type="Proteomes" id="UP000050795"/>
    </source>
</evidence>
<dbReference type="Gene3D" id="1.10.287.1490">
    <property type="match status" value="1"/>
</dbReference>
<dbReference type="SUPFAM" id="SSF57997">
    <property type="entry name" value="Tropomyosin"/>
    <property type="match status" value="1"/>
</dbReference>
<accession>A0AA85JK08</accession>
<name>A0AA85JK08_TRIRE</name>
<evidence type="ECO:0000256" key="1">
    <source>
        <dbReference type="SAM" id="Coils"/>
    </source>
</evidence>
<feature type="coiled-coil region" evidence="1">
    <location>
        <begin position="674"/>
        <end position="708"/>
    </location>
</feature>
<organism evidence="2 3">
    <name type="scientific">Trichobilharzia regenti</name>
    <name type="common">Nasal bird schistosome</name>
    <dbReference type="NCBI Taxonomy" id="157069"/>
    <lineage>
        <taxon>Eukaryota</taxon>
        <taxon>Metazoa</taxon>
        <taxon>Spiralia</taxon>
        <taxon>Lophotrochozoa</taxon>
        <taxon>Platyhelminthes</taxon>
        <taxon>Trematoda</taxon>
        <taxon>Digenea</taxon>
        <taxon>Strigeidida</taxon>
        <taxon>Schistosomatoidea</taxon>
        <taxon>Schistosomatidae</taxon>
        <taxon>Trichobilharzia</taxon>
    </lineage>
</organism>
<feature type="coiled-coil region" evidence="1">
    <location>
        <begin position="765"/>
        <end position="981"/>
    </location>
</feature>
<keyword evidence="1" id="KW-0175">Coiled coil</keyword>
<dbReference type="GO" id="GO:0007283">
    <property type="term" value="P:spermatogenesis"/>
    <property type="evidence" value="ECO:0007669"/>
    <property type="project" value="TreeGrafter"/>
</dbReference>
<dbReference type="PANTHER" id="PTHR18881:SF2">
    <property type="entry name" value="POLYAMINE-MODULATED FACTOR 1-BINDING PROTEIN 1"/>
    <property type="match status" value="1"/>
</dbReference>
<dbReference type="AlphaFoldDB" id="A0AA85JK08"/>
<dbReference type="WBParaSite" id="TREG1_26100.1">
    <property type="protein sequence ID" value="TREG1_26100.1"/>
    <property type="gene ID" value="TREG1_26100"/>
</dbReference>
<evidence type="ECO:0000313" key="3">
    <source>
        <dbReference type="WBParaSite" id="TREG1_26100.1"/>
    </source>
</evidence>
<reference evidence="3" key="2">
    <citation type="submission" date="2023-11" db="UniProtKB">
        <authorList>
            <consortium name="WormBaseParasite"/>
        </authorList>
    </citation>
    <scope>IDENTIFICATION</scope>
</reference>
<dbReference type="InterPro" id="IPR037391">
    <property type="entry name" value="PMF1-bd"/>
</dbReference>
<reference evidence="2" key="1">
    <citation type="submission" date="2022-06" db="EMBL/GenBank/DDBJ databases">
        <authorList>
            <person name="Berger JAMES D."/>
            <person name="Berger JAMES D."/>
        </authorList>
    </citation>
    <scope>NUCLEOTIDE SEQUENCE [LARGE SCALE GENOMIC DNA]</scope>
</reference>
<sequence length="1195" mass="138899">MGNLDLEDSLIDPFLELAPFSARSERPHNEILTTDLNPKTGPQQTVKQVPISIHNLKAHLPFLATHLQEALAESVSSENSNQNKPGQCNEYNNQILLTGLCASPCEPQHSPPTPTPFIATIPIHRVTQQQQQQQQQQCKLEIASREFSSCDLWQNSNDANHHMCRENIEHLQNQLLDMKHQLQYCQEREKNKEQLLEESYNTTRQLQESVTNLFQQVGERENLLHKISLEVNKLKSKHEEVITERDVFQSQTKELEERWRCLHKQYENNTNNLTRMVKERDELLAKMKTEMESIEETGNERKNQIMKMLKEISNVREKLDLQIGRSMQLEAELTRVKSINAQLESGIQEMTKQSLTNAQTSAAEIRALQEEKHLAHNNHQLEINLMKKDLNQLSNENTEFKKEISRLQNKISELKDEMIQCKNDSQNKMNSLQEKDKQIQSLAHELESCHRELETQVNSVGLLKSEQKMVQNSFEEKLKQLETTYGQKQREVEKLSLDLNQAKEQITLNRKSLEVLQSELASSRTMLIKAREEIVKRSRNEEQLEKSIQKVKVELEQTVVHKSAAEIASKTAIANSKELETQLESVKASSMSVQTRLHELEKELDENKIKKLQLEERINQLTENLKIAQKQVEEKQTQLNHSDSVVSRMTKEFKRTQVTIEESAQKVNSLFGQLKATQEKLTRTTESLNDTENSRKGLIKELEEYKSTHHTHDSEVQSMEIQINYLLSELGQMNERLTTNQKDWSNSQSEIEALRKQAIESSLEVKQLNTLLHEKQMKLEHTERRLTEMESHLNSAEQYTQSLSSANEDLMNELKNRTNELEKLQKEIKQNMTGIQNSELMIQELEFSVQQLTKQLEHSENLRVEAEKASNHAVSESAAVKIELAKKDEQIVSLQNTSETITQKLKSLEQTSNQTEQIINKYINSEIEKDNMIQRLQTEMDHIRHQLNENETELQDKNSSIKSLTNELAAVKSQLSELILHRNSENLAHKRTELEVTDLREMQLAFTEQMERQEQFIERLQSELASEREKTDFLSKIKADKEREMQNMMNEVENLHCHNKELSSRLQERESALDTMSRELELFSSRLDTTSRNLTETEAELIETRQKYELSEARANKQKDELKQCEITLSSLESRLLERESQLTKCVGQYSQYNSVDRVQCSQLTDLVKDLKQQITEHKKMNMISKVSLKIIELA</sequence>
<feature type="coiled-coil region" evidence="1">
    <location>
        <begin position="583"/>
        <end position="638"/>
    </location>
</feature>
<keyword evidence="2" id="KW-1185">Reference proteome</keyword>
<dbReference type="PANTHER" id="PTHR18881">
    <property type="entry name" value="POLYAMINE-MODULATED FACTOR 1-BINDING PROTEIN 1-RELATED"/>
    <property type="match status" value="1"/>
</dbReference>